<protein>
    <submittedName>
        <fullName evidence="1">Uncharacterized protein</fullName>
    </submittedName>
</protein>
<comment type="caution">
    <text evidence="1">The sequence shown here is derived from an EMBL/GenBank/DDBJ whole genome shotgun (WGS) entry which is preliminary data.</text>
</comment>
<accession>A0A164VE66</accession>
<name>A0A164VE66_9CRUS</name>
<gene>
    <name evidence="1" type="ORF">APZ42_022313</name>
</gene>
<reference evidence="1 2" key="1">
    <citation type="submission" date="2016-03" db="EMBL/GenBank/DDBJ databases">
        <title>EvidentialGene: Evidence-directed Construction of Genes on Genomes.</title>
        <authorList>
            <person name="Gilbert D.G."/>
            <person name="Choi J.-H."/>
            <person name="Mockaitis K."/>
            <person name="Colbourne J."/>
            <person name="Pfrender M."/>
        </authorList>
    </citation>
    <scope>NUCLEOTIDE SEQUENCE [LARGE SCALE GENOMIC DNA]</scope>
    <source>
        <strain evidence="1 2">Xinb3</strain>
        <tissue evidence="1">Complete organism</tissue>
    </source>
</reference>
<proteinExistence type="predicted"/>
<keyword evidence="2" id="KW-1185">Reference proteome</keyword>
<dbReference type="Proteomes" id="UP000076858">
    <property type="component" value="Unassembled WGS sequence"/>
</dbReference>
<sequence>MSQIQLLKKTPLKCFPGHSWLTDYIVDKHERD</sequence>
<dbReference type="EMBL" id="LRGB01001361">
    <property type="protein sequence ID" value="KZS12233.1"/>
    <property type="molecule type" value="Genomic_DNA"/>
</dbReference>
<organism evidence="1 2">
    <name type="scientific">Daphnia magna</name>
    <dbReference type="NCBI Taxonomy" id="35525"/>
    <lineage>
        <taxon>Eukaryota</taxon>
        <taxon>Metazoa</taxon>
        <taxon>Ecdysozoa</taxon>
        <taxon>Arthropoda</taxon>
        <taxon>Crustacea</taxon>
        <taxon>Branchiopoda</taxon>
        <taxon>Diplostraca</taxon>
        <taxon>Cladocera</taxon>
        <taxon>Anomopoda</taxon>
        <taxon>Daphniidae</taxon>
        <taxon>Daphnia</taxon>
    </lineage>
</organism>
<evidence type="ECO:0000313" key="1">
    <source>
        <dbReference type="EMBL" id="KZS12233.1"/>
    </source>
</evidence>
<evidence type="ECO:0000313" key="2">
    <source>
        <dbReference type="Proteomes" id="UP000076858"/>
    </source>
</evidence>
<dbReference type="AlphaFoldDB" id="A0A164VE66"/>